<dbReference type="Proteomes" id="UP000185999">
    <property type="component" value="Unassembled WGS sequence"/>
</dbReference>
<keyword evidence="1" id="KW-1133">Transmembrane helix</keyword>
<keyword evidence="1" id="KW-0812">Transmembrane</keyword>
<dbReference type="PROSITE" id="PS50104">
    <property type="entry name" value="TIR"/>
    <property type="match status" value="1"/>
</dbReference>
<protein>
    <submittedName>
        <fullName evidence="3">TIR domain-containing protein</fullName>
    </submittedName>
</protein>
<evidence type="ECO:0000313" key="3">
    <source>
        <dbReference type="EMBL" id="SIS60852.1"/>
    </source>
</evidence>
<dbReference type="EMBL" id="FTOE01000002">
    <property type="protein sequence ID" value="SIS60852.1"/>
    <property type="molecule type" value="Genomic_DNA"/>
</dbReference>
<reference evidence="4" key="1">
    <citation type="submission" date="2017-01" db="EMBL/GenBank/DDBJ databases">
        <authorList>
            <person name="Varghese N."/>
            <person name="Submissions S."/>
        </authorList>
    </citation>
    <scope>NUCLEOTIDE SEQUENCE [LARGE SCALE GENOMIC DNA]</scope>
    <source>
        <strain evidence="4">DSM 22306</strain>
    </source>
</reference>
<dbReference type="Pfam" id="PF13676">
    <property type="entry name" value="TIR_2"/>
    <property type="match status" value="1"/>
</dbReference>
<feature type="domain" description="TIR" evidence="2">
    <location>
        <begin position="8"/>
        <end position="139"/>
    </location>
</feature>
<dbReference type="STRING" id="619304.SAMN05421760_102435"/>
<accession>A0A1N7KGX3</accession>
<gene>
    <name evidence="3" type="ORF">SAMN05421760_102435</name>
</gene>
<keyword evidence="1" id="KW-0472">Membrane</keyword>
<proteinExistence type="predicted"/>
<dbReference type="RefSeq" id="WP_054343361.1">
    <property type="nucleotide sequence ID" value="NZ_FTOE01000002.1"/>
</dbReference>
<evidence type="ECO:0000259" key="2">
    <source>
        <dbReference type="PROSITE" id="PS50104"/>
    </source>
</evidence>
<keyword evidence="4" id="KW-1185">Reference proteome</keyword>
<dbReference type="InterPro" id="IPR035897">
    <property type="entry name" value="Toll_tir_struct_dom_sf"/>
</dbReference>
<organism evidence="3 4">
    <name type="scientific">Neptunomonas antarctica</name>
    <dbReference type="NCBI Taxonomy" id="619304"/>
    <lineage>
        <taxon>Bacteria</taxon>
        <taxon>Pseudomonadati</taxon>
        <taxon>Pseudomonadota</taxon>
        <taxon>Gammaproteobacteria</taxon>
        <taxon>Oceanospirillales</taxon>
        <taxon>Oceanospirillaceae</taxon>
        <taxon>Neptunomonas</taxon>
    </lineage>
</organism>
<name>A0A1N7KGX3_9GAMM</name>
<evidence type="ECO:0000313" key="4">
    <source>
        <dbReference type="Proteomes" id="UP000185999"/>
    </source>
</evidence>
<evidence type="ECO:0000256" key="1">
    <source>
        <dbReference type="SAM" id="Phobius"/>
    </source>
</evidence>
<feature type="transmembrane region" description="Helical" evidence="1">
    <location>
        <begin position="162"/>
        <end position="180"/>
    </location>
</feature>
<dbReference type="Gene3D" id="3.40.50.10140">
    <property type="entry name" value="Toll/interleukin-1 receptor homology (TIR) domain"/>
    <property type="match status" value="1"/>
</dbReference>
<dbReference type="SUPFAM" id="SSF52200">
    <property type="entry name" value="Toll/Interleukin receptor TIR domain"/>
    <property type="match status" value="1"/>
</dbReference>
<dbReference type="SMART" id="SM00255">
    <property type="entry name" value="TIR"/>
    <property type="match status" value="1"/>
</dbReference>
<dbReference type="GO" id="GO:0007165">
    <property type="term" value="P:signal transduction"/>
    <property type="evidence" value="ECO:0007669"/>
    <property type="project" value="InterPro"/>
</dbReference>
<sequence>MPTEDNKPSYDVFISYAGPDEDAAKSLCEELEKQGLQCWIAPRNVRAGNKYLEEILEGVIRSKCLLLLLSENTKFAEYVENEVERAKSYRRRIYTVRLEEVAVPKNLELILGSTQWVDSWAADYPERLQQIVANVKQTDQPGFSPTPPGLGLKLFRILRKNTLGIATVGILLFFVVKFFYSSGLSNMPSALDGISDVSVEDFQVKINHYELGDSYRINFTPIGVGLASSLSLITKQYYYNLKFDNGTSVREINGLVGAQIEIPEFDEVPLNVTLILEDLDGEKSAPLHYAIPQLPYLIEEAKHKRIKKLITLFNKSGTTYCSPITPFYAGVKACYFGSFGQGKKYQELLSYINYFSYGEQKNALINRINLQTLDTQGVAGYKLNDSNGTFEFFIPMTDKTHFYQVEYINGEKSPVFSLNLSSPNDGNNYHINSSTPDAIPLFLLQWLPTSPLLMVAATDSNVTALDWQIYPNVNNAFTPVGTWYHSPLSDGLNSQETVKLIATHKDGSVSEFQYSLNFNTKLNDQRLTKNKQQTKNLFQCNSYGCVFSWLQATQEDVDTIEDILIGVKSDRLVSITKGDINLLTKDAEKQRLAMLADEEARPVKKEKQSNLSFGTPVNSRDPVPLVERLRLPIKFEVRKDWKIREKTRTSRFISYSLPLSPLFIQFKWIDGSYSKVMVVQITKDQ</sequence>
<dbReference type="AlphaFoldDB" id="A0A1N7KGX3"/>
<dbReference type="InterPro" id="IPR000157">
    <property type="entry name" value="TIR_dom"/>
</dbReference>